<protein>
    <submittedName>
        <fullName evidence="1">Uncharacterized protein</fullName>
    </submittedName>
</protein>
<evidence type="ECO:0000313" key="1">
    <source>
        <dbReference type="EMBL" id="KAJ7364873.1"/>
    </source>
</evidence>
<dbReference type="Proteomes" id="UP001218218">
    <property type="component" value="Unassembled WGS sequence"/>
</dbReference>
<comment type="caution">
    <text evidence="1">The sequence shown here is derived from an EMBL/GenBank/DDBJ whole genome shotgun (WGS) entry which is preliminary data.</text>
</comment>
<keyword evidence="2" id="KW-1185">Reference proteome</keyword>
<evidence type="ECO:0000313" key="2">
    <source>
        <dbReference type="Proteomes" id="UP001218218"/>
    </source>
</evidence>
<dbReference type="AlphaFoldDB" id="A0AAD7AQH8"/>
<name>A0AAD7AQH8_9AGAR</name>
<proteinExistence type="predicted"/>
<organism evidence="1 2">
    <name type="scientific">Mycena albidolilacea</name>
    <dbReference type="NCBI Taxonomy" id="1033008"/>
    <lineage>
        <taxon>Eukaryota</taxon>
        <taxon>Fungi</taxon>
        <taxon>Dikarya</taxon>
        <taxon>Basidiomycota</taxon>
        <taxon>Agaricomycotina</taxon>
        <taxon>Agaricomycetes</taxon>
        <taxon>Agaricomycetidae</taxon>
        <taxon>Agaricales</taxon>
        <taxon>Marasmiineae</taxon>
        <taxon>Mycenaceae</taxon>
        <taxon>Mycena</taxon>
    </lineage>
</organism>
<accession>A0AAD7AQH8</accession>
<gene>
    <name evidence="1" type="ORF">DFH08DRAFT_766599</name>
</gene>
<sequence>MSPSHQQLLSAAELLFLDLSTNTPCKVLITHFSSTREVVIQHAPKLCPHPHTSRLSGLNAVRSYFDLLAMYWIRSDAKINERNVVGSHRVIISASTKWTWRLSGRSWTEEFLCTLDYDDNLKIIGMIVETTSAPGTCVARAIESASSDG</sequence>
<dbReference type="EMBL" id="JARIHO010000003">
    <property type="protein sequence ID" value="KAJ7364873.1"/>
    <property type="molecule type" value="Genomic_DNA"/>
</dbReference>
<reference evidence="1" key="1">
    <citation type="submission" date="2023-03" db="EMBL/GenBank/DDBJ databases">
        <title>Massive genome expansion in bonnet fungi (Mycena s.s.) driven by repeated elements and novel gene families across ecological guilds.</title>
        <authorList>
            <consortium name="Lawrence Berkeley National Laboratory"/>
            <person name="Harder C.B."/>
            <person name="Miyauchi S."/>
            <person name="Viragh M."/>
            <person name="Kuo A."/>
            <person name="Thoen E."/>
            <person name="Andreopoulos B."/>
            <person name="Lu D."/>
            <person name="Skrede I."/>
            <person name="Drula E."/>
            <person name="Henrissat B."/>
            <person name="Morin E."/>
            <person name="Kohler A."/>
            <person name="Barry K."/>
            <person name="LaButti K."/>
            <person name="Morin E."/>
            <person name="Salamov A."/>
            <person name="Lipzen A."/>
            <person name="Mereny Z."/>
            <person name="Hegedus B."/>
            <person name="Baldrian P."/>
            <person name="Stursova M."/>
            <person name="Weitz H."/>
            <person name="Taylor A."/>
            <person name="Grigoriev I.V."/>
            <person name="Nagy L.G."/>
            <person name="Martin F."/>
            <person name="Kauserud H."/>
        </authorList>
    </citation>
    <scope>NUCLEOTIDE SEQUENCE</scope>
    <source>
        <strain evidence="1">CBHHK002</strain>
    </source>
</reference>